<comment type="caution">
    <text evidence="1">The sequence shown here is derived from an EMBL/GenBank/DDBJ whole genome shotgun (WGS) entry which is preliminary data.</text>
</comment>
<name>A0ABM8QIH6_9BURK</name>
<keyword evidence="2" id="KW-1185">Reference proteome</keyword>
<sequence length="149" mass="16689">MSQNRKRRPAGSQSVRKPLGKTMLLPHTATFVREQSLHWHLALAAFRAGKGNGDLLAELVETLYLAWYLQEAGFGAAERELYLDAERILDAAARSASKNIWLIEAADCLPITGILDLHEQQLQRAPVYAVGEAQQRVLHFGKSDKRSPW</sequence>
<organism evidence="1 2">
    <name type="scientific">Paraburkholderia haematera</name>
    <dbReference type="NCBI Taxonomy" id="2793077"/>
    <lineage>
        <taxon>Bacteria</taxon>
        <taxon>Pseudomonadati</taxon>
        <taxon>Pseudomonadota</taxon>
        <taxon>Betaproteobacteria</taxon>
        <taxon>Burkholderiales</taxon>
        <taxon>Burkholderiaceae</taxon>
        <taxon>Paraburkholderia</taxon>
    </lineage>
</organism>
<dbReference type="EMBL" id="CAJNBK010000001">
    <property type="protein sequence ID" value="CAE6698961.1"/>
    <property type="molecule type" value="Genomic_DNA"/>
</dbReference>
<evidence type="ECO:0000313" key="2">
    <source>
        <dbReference type="Proteomes" id="UP000672526"/>
    </source>
</evidence>
<dbReference type="Proteomes" id="UP000672526">
    <property type="component" value="Unassembled WGS sequence"/>
</dbReference>
<evidence type="ECO:0000313" key="1">
    <source>
        <dbReference type="EMBL" id="CAE6698961.1"/>
    </source>
</evidence>
<evidence type="ECO:0008006" key="3">
    <source>
        <dbReference type="Google" id="ProtNLM"/>
    </source>
</evidence>
<protein>
    <recommendedName>
        <fullName evidence="3">Fis family transcriptional regulator</fullName>
    </recommendedName>
</protein>
<reference evidence="1 2" key="1">
    <citation type="submission" date="2021-02" db="EMBL/GenBank/DDBJ databases">
        <authorList>
            <person name="Vanwijnsberghe S."/>
        </authorList>
    </citation>
    <scope>NUCLEOTIDE SEQUENCE [LARGE SCALE GENOMIC DNA]</scope>
    <source>
        <strain evidence="1 2">LMG 31837</strain>
    </source>
</reference>
<proteinExistence type="predicted"/>
<gene>
    <name evidence="1" type="ORF">R69888_00629</name>
</gene>
<accession>A0ABM8QIH6</accession>
<dbReference type="RefSeq" id="WP_211609572.1">
    <property type="nucleotide sequence ID" value="NZ_CAJNBK010000001.1"/>
</dbReference>